<sequence length="1220" mass="135480">MSATRRRRGGLRAIAWPVLASFALVQGIRAQDAVPAASCDAQSCSQDGQLLYRFDMPLQSAPPQTAPPQTAPSATPLAAPAVPPAGVMNGDTGLELPQGGVIWLTEDPTLTRPALTVQAGALAPFEAGAIQRPVRFHSFSNYSAFIERLVVTVYRASDTDLVAPLATIEMPTTPIADAQWDGALPASLNLRVGDELLYVARAYGAQGSFDETTAQRIRLVTPAEFNRGSELASVQQLRENGQVVSGNDAQVLELSDATYGRNNLRLQNIVIRGARVRVQGSGVPRDTRVSINGQVFPVDQNGMFSAEFLEPLGEHLYDVRAVSTQAPATGKQLRAQVTGSYAYAVALADATFGRGKVSASNGISIRDNNYQEGFVNEGRLAFYLKGRTRGKYVFTAQADTRNNQLDHLFDGFFEADPQDIFWRLDPDLYYPTYGDDSLTYRDVDTQGKLYLRADWDQSQALWGNYLTGITGTEYGQYSRALYGAALSWRSPATTPLGEARRELRVFGSQARTSAGHSEFLGTGGSLYYLRHTDILRGSEQVVLEIRDPTTGLTESRVNLQRNVDYEIDELQGRLILTRPLAQITRENVRTLTRETPLDGYGQLLLVDYEYVPSGFQGEDLALGFRGKQWVNDHLAVGATYVDDDSGGSDYSLKGADLTLQAGRGTYLKAEITQSEATATPVFYSDNGGLSFIQRNPTSAARRGEAWALDARANLRELGLTPLDWSVGAWWREVDAGFSISRFDNGAPVQEYGAEFLGYFTTDFSLYGRYSRAEQGPQSLAQTQLTMDWRLDERQRLGAELRNVDQQGSTVDADALLVAASYRYQITVPLELYGVAQYTADDDRGRYARNNRLTVGANYQTTDRLTLGAEASDGSRGFGTALQAEYRVRPEQTVYGSYRFTSEDLGDNLWYDPSQQNGWTLGQRWRVTDRTNVFNESQYLKDVGSDASGLTHTVGMDVSPAVGWTLGATVMDGQLDALSGRVDRRAYSLSGGRTDERMQWTSKLEYRRDSGAERRTQWVTTNRMAYRLSEDWRLALRANYADTEDDLNPLAGAKLAEINTGFAWRPHDSTRWAAFGRYTYLYDVATQGQEGASIYDQRSHVLALEGIYQLNDHWELGGKLSARRGEYRDGRGVGQWLDSRTEFAALQLRYALLARWDALAEYRMTTVSDSPDRTGWLIGVDRQIGENFRIGIGWNFTHFGEDLTRIHYDRHGFFVNLAGYY</sequence>
<organism evidence="1 2">
    <name type="scientific">Pseudoxanthomonas composti</name>
    <dbReference type="NCBI Taxonomy" id="2137479"/>
    <lineage>
        <taxon>Bacteria</taxon>
        <taxon>Pseudomonadati</taxon>
        <taxon>Pseudomonadota</taxon>
        <taxon>Gammaproteobacteria</taxon>
        <taxon>Lysobacterales</taxon>
        <taxon>Lysobacteraceae</taxon>
        <taxon>Pseudoxanthomonas</taxon>
    </lineage>
</organism>
<accession>A0A4Q1JSU8</accession>
<evidence type="ECO:0000313" key="2">
    <source>
        <dbReference type="Proteomes" id="UP000289784"/>
    </source>
</evidence>
<keyword evidence="2" id="KW-1185">Reference proteome</keyword>
<dbReference type="AlphaFoldDB" id="A0A4Q1JSU8"/>
<dbReference type="SUPFAM" id="SSF56935">
    <property type="entry name" value="Porins"/>
    <property type="match status" value="2"/>
</dbReference>
<evidence type="ECO:0000313" key="1">
    <source>
        <dbReference type="EMBL" id="RXQ99395.1"/>
    </source>
</evidence>
<protein>
    <submittedName>
        <fullName evidence="1">Uncharacterized protein</fullName>
    </submittedName>
</protein>
<comment type="caution">
    <text evidence="1">The sequence shown here is derived from an EMBL/GenBank/DDBJ whole genome shotgun (WGS) entry which is preliminary data.</text>
</comment>
<dbReference type="RefSeq" id="WP_129472658.1">
    <property type="nucleotide sequence ID" value="NZ_SAWZ01000015.1"/>
</dbReference>
<dbReference type="EMBL" id="SAWZ01000015">
    <property type="protein sequence ID" value="RXQ99395.1"/>
    <property type="molecule type" value="Genomic_DNA"/>
</dbReference>
<gene>
    <name evidence="1" type="ORF">EPA99_18075</name>
</gene>
<name>A0A4Q1JSU8_9GAMM</name>
<dbReference type="OrthoDB" id="28717at2"/>
<proteinExistence type="predicted"/>
<reference evidence="1 2" key="1">
    <citation type="submission" date="2019-01" db="EMBL/GenBank/DDBJ databases">
        <title>Pseudoxanthomonas composti sp. nov., isolated from compost.</title>
        <authorList>
            <person name="Yang G."/>
        </authorList>
    </citation>
    <scope>NUCLEOTIDE SEQUENCE [LARGE SCALE GENOMIC DNA]</scope>
    <source>
        <strain evidence="1 2">GSS15</strain>
    </source>
</reference>
<dbReference type="Proteomes" id="UP000289784">
    <property type="component" value="Unassembled WGS sequence"/>
</dbReference>